<evidence type="ECO:0000259" key="8">
    <source>
        <dbReference type="Pfam" id="PF01431"/>
    </source>
</evidence>
<accession>A0AAV9GD08</accession>
<dbReference type="InterPro" id="IPR000718">
    <property type="entry name" value="Peptidase_M13"/>
</dbReference>
<dbReference type="PANTHER" id="PTHR11733">
    <property type="entry name" value="ZINC METALLOPROTEASE FAMILY M13 NEPRILYSIN-RELATED"/>
    <property type="match status" value="1"/>
</dbReference>
<keyword evidence="11" id="KW-1185">Reference proteome</keyword>
<feature type="domain" description="Peptidase M13 C-terminal" evidence="8">
    <location>
        <begin position="481"/>
        <end position="679"/>
    </location>
</feature>
<evidence type="ECO:0000256" key="3">
    <source>
        <dbReference type="ARBA" id="ARBA00022670"/>
    </source>
</evidence>
<evidence type="ECO:0000256" key="4">
    <source>
        <dbReference type="ARBA" id="ARBA00022723"/>
    </source>
</evidence>
<dbReference type="Gene3D" id="1.10.1380.10">
    <property type="entry name" value="Neutral endopeptidase , domain2"/>
    <property type="match status" value="1"/>
</dbReference>
<reference evidence="10" key="1">
    <citation type="journal article" date="2023" name="Mol. Phylogenet. Evol.">
        <title>Genome-scale phylogeny and comparative genomics of the fungal order Sordariales.</title>
        <authorList>
            <person name="Hensen N."/>
            <person name="Bonometti L."/>
            <person name="Westerberg I."/>
            <person name="Brannstrom I.O."/>
            <person name="Guillou S."/>
            <person name="Cros-Aarteil S."/>
            <person name="Calhoun S."/>
            <person name="Haridas S."/>
            <person name="Kuo A."/>
            <person name="Mondo S."/>
            <person name="Pangilinan J."/>
            <person name="Riley R."/>
            <person name="LaButti K."/>
            <person name="Andreopoulos B."/>
            <person name="Lipzen A."/>
            <person name="Chen C."/>
            <person name="Yan M."/>
            <person name="Daum C."/>
            <person name="Ng V."/>
            <person name="Clum A."/>
            <person name="Steindorff A."/>
            <person name="Ohm R.A."/>
            <person name="Martin F."/>
            <person name="Silar P."/>
            <person name="Natvig D.O."/>
            <person name="Lalanne C."/>
            <person name="Gautier V."/>
            <person name="Ament-Velasquez S.L."/>
            <person name="Kruys A."/>
            <person name="Hutchinson M.I."/>
            <person name="Powell A.J."/>
            <person name="Barry K."/>
            <person name="Miller A.N."/>
            <person name="Grigoriev I.V."/>
            <person name="Debuchy R."/>
            <person name="Gladieux P."/>
            <person name="Hiltunen Thoren M."/>
            <person name="Johannesson H."/>
        </authorList>
    </citation>
    <scope>NUCLEOTIDE SEQUENCE</scope>
    <source>
        <strain evidence="10">PSN243</strain>
    </source>
</reference>
<comment type="similarity">
    <text evidence="2">Belongs to the peptidase M13 family.</text>
</comment>
<dbReference type="PROSITE" id="PS51885">
    <property type="entry name" value="NEPRILYSIN"/>
    <property type="match status" value="1"/>
</dbReference>
<dbReference type="Pfam" id="PF05649">
    <property type="entry name" value="Peptidase_M13_N"/>
    <property type="match status" value="1"/>
</dbReference>
<keyword evidence="5" id="KW-0378">Hydrolase</keyword>
<keyword evidence="6" id="KW-0862">Zinc</keyword>
<gene>
    <name evidence="10" type="ORF">QBC34DRAFT_450803</name>
</gene>
<evidence type="ECO:0000256" key="7">
    <source>
        <dbReference type="ARBA" id="ARBA00023049"/>
    </source>
</evidence>
<dbReference type="InterPro" id="IPR024079">
    <property type="entry name" value="MetalloPept_cat_dom_sf"/>
</dbReference>
<evidence type="ECO:0000313" key="11">
    <source>
        <dbReference type="Proteomes" id="UP001321760"/>
    </source>
</evidence>
<evidence type="ECO:0000256" key="1">
    <source>
        <dbReference type="ARBA" id="ARBA00001947"/>
    </source>
</evidence>
<evidence type="ECO:0000313" key="10">
    <source>
        <dbReference type="EMBL" id="KAK4446366.1"/>
    </source>
</evidence>
<dbReference type="PANTHER" id="PTHR11733:SF167">
    <property type="entry name" value="FI17812P1-RELATED"/>
    <property type="match status" value="1"/>
</dbReference>
<evidence type="ECO:0000256" key="2">
    <source>
        <dbReference type="ARBA" id="ARBA00007357"/>
    </source>
</evidence>
<evidence type="ECO:0000256" key="5">
    <source>
        <dbReference type="ARBA" id="ARBA00022801"/>
    </source>
</evidence>
<evidence type="ECO:0000259" key="9">
    <source>
        <dbReference type="Pfam" id="PF05649"/>
    </source>
</evidence>
<dbReference type="InterPro" id="IPR042089">
    <property type="entry name" value="Peptidase_M13_dom_2"/>
</dbReference>
<dbReference type="SUPFAM" id="SSF55486">
    <property type="entry name" value="Metalloproteases ('zincins'), catalytic domain"/>
    <property type="match status" value="1"/>
</dbReference>
<sequence>MADSLCLTPACMQAASNLVWQLAPNWDRMDPCTDFDKMVCHHFKDSHVANMGRLELMGYRNLRIVSNILEGNYSEAIDYQATPWKSTWTSNAVDEANFRMLQRSYEACLDTEAIAALGTKPLVDLVANFNTIWPLTDNLKAKMTDADRDGLSKASVFLHELGISGFMKALTATSIYDAKTQWVVLTSPEPVYKNLSMYSDPAAMKEYAEDIAKVFLTPNYPRDISAQEAASLGEGIAKLEVDIVSALGTADASSLRNVTLEELGAIATPLGLDKILKALLPSDYPENKIMGLAPASYFANLTSILSSHPKAVIQGYFIHKTLDSFAEGQHIITRGSKPTPIEDREQFCVNHLDDLFRFIVTRFFSSATYPDAAREFASKLTTDLREEFKERIGTLDWMSSEAKERARKKVDNMVQNIGYPTANPDVRSPESLAAYYKTVNVTDNFFANVVSARRFTARAPFADVLNPPNRGDFGRNLVMPNANYQAAKNSINIFVGVSQLPVFSELLPGYASYGSLGSIIGHEILHGFDNTGSQYNEDAEPVQWWDNTTIAAYEERLQCFVDQYSNYTYPIPGGTKNTDGQLTLGENLSDAGGLRVAYSAWKKTQTGGKKDLNLPGLEKFSHDQLFFLFYANTWCNSFTTEFNLKTFPTDEHAHHSHRIVGGTANSRAFREAFQCKVKEPQCELF</sequence>
<evidence type="ECO:0000256" key="6">
    <source>
        <dbReference type="ARBA" id="ARBA00022833"/>
    </source>
</evidence>
<dbReference type="Gene3D" id="3.40.390.10">
    <property type="entry name" value="Collagenase (Catalytic Domain)"/>
    <property type="match status" value="1"/>
</dbReference>
<keyword evidence="3" id="KW-0645">Protease</keyword>
<dbReference type="GO" id="GO:0004222">
    <property type="term" value="F:metalloendopeptidase activity"/>
    <property type="evidence" value="ECO:0007669"/>
    <property type="project" value="InterPro"/>
</dbReference>
<dbReference type="GO" id="GO:0005886">
    <property type="term" value="C:plasma membrane"/>
    <property type="evidence" value="ECO:0007669"/>
    <property type="project" value="TreeGrafter"/>
</dbReference>
<dbReference type="GO" id="GO:0016485">
    <property type="term" value="P:protein processing"/>
    <property type="evidence" value="ECO:0007669"/>
    <property type="project" value="TreeGrafter"/>
</dbReference>
<name>A0AAV9GD08_9PEZI</name>
<comment type="caution">
    <text evidence="10">The sequence shown here is derived from an EMBL/GenBank/DDBJ whole genome shotgun (WGS) entry which is preliminary data.</text>
</comment>
<keyword evidence="4" id="KW-0479">Metal-binding</keyword>
<feature type="domain" description="Peptidase M13 N-terminal" evidence="9">
    <location>
        <begin position="31"/>
        <end position="420"/>
    </location>
</feature>
<dbReference type="AlphaFoldDB" id="A0AAV9GD08"/>
<organism evidence="10 11">
    <name type="scientific">Podospora aff. communis PSN243</name>
    <dbReference type="NCBI Taxonomy" id="3040156"/>
    <lineage>
        <taxon>Eukaryota</taxon>
        <taxon>Fungi</taxon>
        <taxon>Dikarya</taxon>
        <taxon>Ascomycota</taxon>
        <taxon>Pezizomycotina</taxon>
        <taxon>Sordariomycetes</taxon>
        <taxon>Sordariomycetidae</taxon>
        <taxon>Sordariales</taxon>
        <taxon>Podosporaceae</taxon>
        <taxon>Podospora</taxon>
    </lineage>
</organism>
<comment type="cofactor">
    <cofactor evidence="1">
        <name>Zn(2+)</name>
        <dbReference type="ChEBI" id="CHEBI:29105"/>
    </cofactor>
</comment>
<keyword evidence="7" id="KW-0482">Metalloprotease</keyword>
<dbReference type="Pfam" id="PF01431">
    <property type="entry name" value="Peptidase_M13"/>
    <property type="match status" value="1"/>
</dbReference>
<proteinExistence type="inferred from homology"/>
<reference evidence="10" key="2">
    <citation type="submission" date="2023-05" db="EMBL/GenBank/DDBJ databases">
        <authorList>
            <consortium name="Lawrence Berkeley National Laboratory"/>
            <person name="Steindorff A."/>
            <person name="Hensen N."/>
            <person name="Bonometti L."/>
            <person name="Westerberg I."/>
            <person name="Brannstrom I.O."/>
            <person name="Guillou S."/>
            <person name="Cros-Aarteil S."/>
            <person name="Calhoun S."/>
            <person name="Haridas S."/>
            <person name="Kuo A."/>
            <person name="Mondo S."/>
            <person name="Pangilinan J."/>
            <person name="Riley R."/>
            <person name="Labutti K."/>
            <person name="Andreopoulos B."/>
            <person name="Lipzen A."/>
            <person name="Chen C."/>
            <person name="Yanf M."/>
            <person name="Daum C."/>
            <person name="Ng V."/>
            <person name="Clum A."/>
            <person name="Ohm R."/>
            <person name="Martin F."/>
            <person name="Silar P."/>
            <person name="Natvig D."/>
            <person name="Lalanne C."/>
            <person name="Gautier V."/>
            <person name="Ament-Velasquez S.L."/>
            <person name="Kruys A."/>
            <person name="Hutchinson M.I."/>
            <person name="Powell A.J."/>
            <person name="Barry K."/>
            <person name="Miller A.N."/>
            <person name="Grigoriev I.V."/>
            <person name="Debuchy R."/>
            <person name="Gladieux P."/>
            <person name="Thoren M.H."/>
            <person name="Johannesson H."/>
        </authorList>
    </citation>
    <scope>NUCLEOTIDE SEQUENCE</scope>
    <source>
        <strain evidence="10">PSN243</strain>
    </source>
</reference>
<protein>
    <submittedName>
        <fullName evidence="10">Uncharacterized protein</fullName>
    </submittedName>
</protein>
<dbReference type="InterPro" id="IPR008753">
    <property type="entry name" value="Peptidase_M13_N"/>
</dbReference>
<dbReference type="PRINTS" id="PR00786">
    <property type="entry name" value="NEPRILYSIN"/>
</dbReference>
<dbReference type="InterPro" id="IPR018497">
    <property type="entry name" value="Peptidase_M13_C"/>
</dbReference>
<dbReference type="CDD" id="cd08662">
    <property type="entry name" value="M13"/>
    <property type="match status" value="1"/>
</dbReference>
<dbReference type="GO" id="GO:0046872">
    <property type="term" value="F:metal ion binding"/>
    <property type="evidence" value="ECO:0007669"/>
    <property type="project" value="UniProtKB-KW"/>
</dbReference>
<dbReference type="EMBL" id="MU865957">
    <property type="protein sequence ID" value="KAK4446366.1"/>
    <property type="molecule type" value="Genomic_DNA"/>
</dbReference>
<dbReference type="Proteomes" id="UP001321760">
    <property type="component" value="Unassembled WGS sequence"/>
</dbReference>